<keyword evidence="4 9" id="KW-0547">Nucleotide-binding</keyword>
<dbReference type="InterPro" id="IPR011994">
    <property type="entry name" value="Cytidylate_kinase_dom"/>
</dbReference>
<comment type="catalytic activity">
    <reaction evidence="8 9">
        <text>CMP + ATP = CDP + ADP</text>
        <dbReference type="Rhea" id="RHEA:11600"/>
        <dbReference type="ChEBI" id="CHEBI:30616"/>
        <dbReference type="ChEBI" id="CHEBI:58069"/>
        <dbReference type="ChEBI" id="CHEBI:60377"/>
        <dbReference type="ChEBI" id="CHEBI:456216"/>
        <dbReference type="EC" id="2.7.4.25"/>
    </reaction>
</comment>
<evidence type="ECO:0000256" key="2">
    <source>
        <dbReference type="ARBA" id="ARBA00022490"/>
    </source>
</evidence>
<dbReference type="EC" id="2.7.4.25" evidence="9"/>
<dbReference type="Pfam" id="PF02224">
    <property type="entry name" value="Cytidylate_kin"/>
    <property type="match status" value="1"/>
</dbReference>
<keyword evidence="3 9" id="KW-0808">Transferase</keyword>
<dbReference type="PANTHER" id="PTHR21299">
    <property type="entry name" value="CYTIDYLATE KINASE/PANTOATE-BETA-ALANINE LIGASE"/>
    <property type="match status" value="1"/>
</dbReference>
<name>A0AB39BTC9_9BACI</name>
<dbReference type="AlphaFoldDB" id="A0AB39BTC9"/>
<dbReference type="GO" id="GO:0036431">
    <property type="term" value="F:dCMP kinase activity"/>
    <property type="evidence" value="ECO:0007669"/>
    <property type="project" value="InterPro"/>
</dbReference>
<evidence type="ECO:0000256" key="1">
    <source>
        <dbReference type="ARBA" id="ARBA00009427"/>
    </source>
</evidence>
<dbReference type="InterPro" id="IPR027417">
    <property type="entry name" value="P-loop_NTPase"/>
</dbReference>
<dbReference type="EMBL" id="CP162551">
    <property type="protein sequence ID" value="XDI37151.1"/>
    <property type="molecule type" value="Genomic_DNA"/>
</dbReference>
<evidence type="ECO:0000256" key="7">
    <source>
        <dbReference type="ARBA" id="ARBA00047615"/>
    </source>
</evidence>
<dbReference type="CDD" id="cd02020">
    <property type="entry name" value="CMPK"/>
    <property type="match status" value="1"/>
</dbReference>
<proteinExistence type="inferred from homology"/>
<keyword evidence="6 9" id="KW-0067">ATP-binding</keyword>
<protein>
    <recommendedName>
        <fullName evidence="9">Cytidylate kinase</fullName>
        <shortName evidence="9">CK</shortName>
        <ecNumber evidence="9">2.7.4.25</ecNumber>
    </recommendedName>
    <alternativeName>
        <fullName evidence="9">Cytidine monophosphate kinase</fullName>
        <shortName evidence="9">CMP kinase</shortName>
    </alternativeName>
</protein>
<dbReference type="PANTHER" id="PTHR21299:SF2">
    <property type="entry name" value="CYTIDYLATE KINASE"/>
    <property type="match status" value="1"/>
</dbReference>
<evidence type="ECO:0000256" key="4">
    <source>
        <dbReference type="ARBA" id="ARBA00022741"/>
    </source>
</evidence>
<comment type="similarity">
    <text evidence="1 9">Belongs to the cytidylate kinase family. Type 1 subfamily.</text>
</comment>
<evidence type="ECO:0000256" key="3">
    <source>
        <dbReference type="ARBA" id="ARBA00022679"/>
    </source>
</evidence>
<dbReference type="HAMAP" id="MF_00238">
    <property type="entry name" value="Cytidyl_kinase_type1"/>
    <property type="match status" value="1"/>
</dbReference>
<evidence type="ECO:0000256" key="8">
    <source>
        <dbReference type="ARBA" id="ARBA00048478"/>
    </source>
</evidence>
<dbReference type="GO" id="GO:0006220">
    <property type="term" value="P:pyrimidine nucleotide metabolic process"/>
    <property type="evidence" value="ECO:0007669"/>
    <property type="project" value="UniProtKB-UniRule"/>
</dbReference>
<gene>
    <name evidence="9 11" type="primary">cmk</name>
    <name evidence="11" type="ORF">AB3N04_02215</name>
</gene>
<reference evidence="11" key="1">
    <citation type="submission" date="2024-07" db="EMBL/GenBank/DDBJ databases">
        <title>Identification and characteristics of an arsenic-resistant bacterial isolate, which belongs to a novel species.</title>
        <authorList>
            <person name="Juszczyk A."/>
            <person name="Kowalczyk A."/>
            <person name="Was K."/>
            <person name="Kosowicz W."/>
            <person name="Budzyn A."/>
            <person name="Latowski D."/>
        </authorList>
    </citation>
    <scope>NUCLEOTIDE SEQUENCE</scope>
    <source>
        <strain evidence="11">As8PL</strain>
    </source>
</reference>
<dbReference type="GO" id="GO:0005829">
    <property type="term" value="C:cytosol"/>
    <property type="evidence" value="ECO:0007669"/>
    <property type="project" value="TreeGrafter"/>
</dbReference>
<dbReference type="SUPFAM" id="SSF52540">
    <property type="entry name" value="P-loop containing nucleoside triphosphate hydrolases"/>
    <property type="match status" value="1"/>
</dbReference>
<evidence type="ECO:0000256" key="9">
    <source>
        <dbReference type="HAMAP-Rule" id="MF_00238"/>
    </source>
</evidence>
<evidence type="ECO:0000256" key="5">
    <source>
        <dbReference type="ARBA" id="ARBA00022777"/>
    </source>
</evidence>
<dbReference type="Gene3D" id="3.40.50.300">
    <property type="entry name" value="P-loop containing nucleotide triphosphate hydrolases"/>
    <property type="match status" value="1"/>
</dbReference>
<organism evidence="11">
    <name type="scientific">Alkalihalophilus sp. As8PL</name>
    <dbReference type="NCBI Taxonomy" id="3237103"/>
    <lineage>
        <taxon>Bacteria</taxon>
        <taxon>Bacillati</taxon>
        <taxon>Bacillota</taxon>
        <taxon>Bacilli</taxon>
        <taxon>Bacillales</taxon>
        <taxon>Bacillaceae</taxon>
        <taxon>Alkalihalophilus</taxon>
    </lineage>
</organism>
<feature type="domain" description="Cytidylate kinase" evidence="10">
    <location>
        <begin position="7"/>
        <end position="220"/>
    </location>
</feature>
<feature type="binding site" evidence="9">
    <location>
        <begin position="11"/>
        <end position="19"/>
    </location>
    <ligand>
        <name>ATP</name>
        <dbReference type="ChEBI" id="CHEBI:30616"/>
    </ligand>
</feature>
<comment type="catalytic activity">
    <reaction evidence="7 9">
        <text>dCMP + ATP = dCDP + ADP</text>
        <dbReference type="Rhea" id="RHEA:25094"/>
        <dbReference type="ChEBI" id="CHEBI:30616"/>
        <dbReference type="ChEBI" id="CHEBI:57566"/>
        <dbReference type="ChEBI" id="CHEBI:58593"/>
        <dbReference type="ChEBI" id="CHEBI:456216"/>
        <dbReference type="EC" id="2.7.4.25"/>
    </reaction>
</comment>
<dbReference type="GO" id="GO:0005524">
    <property type="term" value="F:ATP binding"/>
    <property type="evidence" value="ECO:0007669"/>
    <property type="project" value="UniProtKB-UniRule"/>
</dbReference>
<accession>A0AB39BTC9</accession>
<keyword evidence="2 9" id="KW-0963">Cytoplasm</keyword>
<evidence type="ECO:0000259" key="10">
    <source>
        <dbReference type="Pfam" id="PF02224"/>
    </source>
</evidence>
<dbReference type="GO" id="GO:0015949">
    <property type="term" value="P:nucleobase-containing small molecule interconversion"/>
    <property type="evidence" value="ECO:0007669"/>
    <property type="project" value="TreeGrafter"/>
</dbReference>
<evidence type="ECO:0000256" key="6">
    <source>
        <dbReference type="ARBA" id="ARBA00022840"/>
    </source>
</evidence>
<sequence length="224" mass="24998">MMKLMNIAIDGPAGAGKSTVAKLVAEQLQFLYIDTGAMYRALTYAALTQNVNLENEDELDSLLEGIQIDLRHTESGVLVYVDENDVTELIRTDEVNKHVSLVASHPSVRIEMVERQRILATGSNAVLDGRDIGTYVLPQADLKVFLTASVEERARRRHEEQVKRGFPSEFEELKKDIARRDELDSTREFAPLKKADDAIEIDSTSLTIAEVVKSIIDLAKERAS</sequence>
<keyword evidence="5 9" id="KW-0418">Kinase</keyword>
<dbReference type="NCBIfam" id="TIGR00017">
    <property type="entry name" value="cmk"/>
    <property type="match status" value="1"/>
</dbReference>
<evidence type="ECO:0000313" key="11">
    <source>
        <dbReference type="EMBL" id="XDI37151.1"/>
    </source>
</evidence>
<comment type="subcellular location">
    <subcellularLocation>
        <location evidence="9">Cytoplasm</location>
    </subcellularLocation>
</comment>
<dbReference type="RefSeq" id="WP_317120750.1">
    <property type="nucleotide sequence ID" value="NZ_CP162551.1"/>
</dbReference>
<dbReference type="InterPro" id="IPR003136">
    <property type="entry name" value="Cytidylate_kin"/>
</dbReference>